<dbReference type="SUPFAM" id="SSF52172">
    <property type="entry name" value="CheY-like"/>
    <property type="match status" value="1"/>
</dbReference>
<dbReference type="EMBL" id="BDFE01000015">
    <property type="protein sequence ID" value="GAU08407.1"/>
    <property type="molecule type" value="Genomic_DNA"/>
</dbReference>
<dbReference type="InterPro" id="IPR050595">
    <property type="entry name" value="Bact_response_regulator"/>
</dbReference>
<evidence type="ECO:0000256" key="2">
    <source>
        <dbReference type="ARBA" id="ARBA00023012"/>
    </source>
</evidence>
<dbReference type="Pfam" id="PF00072">
    <property type="entry name" value="Response_reg"/>
    <property type="match status" value="1"/>
</dbReference>
<keyword evidence="6" id="KW-1185">Reference proteome</keyword>
<dbReference type="PANTHER" id="PTHR44591">
    <property type="entry name" value="STRESS RESPONSE REGULATOR PROTEIN 1"/>
    <property type="match status" value="1"/>
</dbReference>
<evidence type="ECO:0000259" key="4">
    <source>
        <dbReference type="PROSITE" id="PS50110"/>
    </source>
</evidence>
<feature type="modified residue" description="4-aspartylphosphate" evidence="3">
    <location>
        <position position="330"/>
    </location>
</feature>
<keyword evidence="5" id="KW-0808">Transferase</keyword>
<dbReference type="STRING" id="1592317.DPF_1115"/>
<proteinExistence type="predicted"/>
<keyword evidence="5" id="KW-0418">Kinase</keyword>
<dbReference type="GO" id="GO:0016301">
    <property type="term" value="F:kinase activity"/>
    <property type="evidence" value="ECO:0007669"/>
    <property type="project" value="UniProtKB-KW"/>
</dbReference>
<dbReference type="Gene3D" id="3.40.50.2300">
    <property type="match status" value="1"/>
</dbReference>
<dbReference type="InterPro" id="IPR001789">
    <property type="entry name" value="Sig_transdc_resp-reg_receiver"/>
</dbReference>
<dbReference type="Pfam" id="PF13189">
    <property type="entry name" value="Cytidylate_kin2"/>
    <property type="match status" value="1"/>
</dbReference>
<dbReference type="PROSITE" id="PS50110">
    <property type="entry name" value="RESPONSE_REGULATORY"/>
    <property type="match status" value="1"/>
</dbReference>
<evidence type="ECO:0000313" key="5">
    <source>
        <dbReference type="EMBL" id="GAU08407.1"/>
    </source>
</evidence>
<reference evidence="6" key="1">
    <citation type="submission" date="2016-06" db="EMBL/GenBank/DDBJ databases">
        <title>Draft genome sequence of Desulfoplanes formicivorans strain Pf12B.</title>
        <authorList>
            <person name="Watanabe M."/>
            <person name="Kojima H."/>
            <person name="Fukui M."/>
        </authorList>
    </citation>
    <scope>NUCLEOTIDE SEQUENCE [LARGE SCALE GENOMIC DNA]</scope>
    <source>
        <strain evidence="6">Pf12B</strain>
    </source>
</reference>
<protein>
    <submittedName>
        <fullName evidence="5">Histidine kinase</fullName>
    </submittedName>
</protein>
<sequence>MPSISIFHGNFVHSKEIGTTVADVLGYELVYDQDLITKASERFNIAANKITRAVYEKPSAFDSFTHEKARCVAYLKSVMASDLARENVVYYGFLGHLIPESVSHVLKVCLIADRKARLEVAQATGLSEKEAQKAILRHDESCAYWTDHLFHKEPWDASLYDIIIPTDKKERAECVDIIVKSVNNEILRSTEKSRQAVADFVLAAKVELALAKSGHSMKVTADQGDVTIVIEKNVIMLSRLEDELKQIASEVEGVKAVYTKVGPNFYRNDVYRRYDFETPTKVLLVDDEREFVETLSERMLMRDMGSHVVYDGKEALDFVQEEEPEVMVLDLRMPGVDGYEVLRRIKKEHPRVEVIILTGHGSEADRAKCMEMGAFAYLEKPVNIDKLAETLKAAKAKYAQS</sequence>
<dbReference type="Gene3D" id="3.40.50.300">
    <property type="entry name" value="P-loop containing nucleotide triphosphate hydrolases"/>
    <property type="match status" value="1"/>
</dbReference>
<dbReference type="RefSeq" id="WP_069857912.1">
    <property type="nucleotide sequence ID" value="NZ_BDFE01000015.1"/>
</dbReference>
<name>A0A194AE98_9BACT</name>
<dbReference type="PANTHER" id="PTHR44591:SF14">
    <property type="entry name" value="PROTEIN PILG"/>
    <property type="match status" value="1"/>
</dbReference>
<keyword evidence="2" id="KW-0902">Two-component regulatory system</keyword>
<dbReference type="AlphaFoldDB" id="A0A194AE98"/>
<dbReference type="InterPro" id="IPR011006">
    <property type="entry name" value="CheY-like_superfamily"/>
</dbReference>
<evidence type="ECO:0000313" key="6">
    <source>
        <dbReference type="Proteomes" id="UP000095200"/>
    </source>
</evidence>
<organism evidence="5 6">
    <name type="scientific">Desulfoplanes formicivorans</name>
    <dbReference type="NCBI Taxonomy" id="1592317"/>
    <lineage>
        <taxon>Bacteria</taxon>
        <taxon>Pseudomonadati</taxon>
        <taxon>Thermodesulfobacteriota</taxon>
        <taxon>Desulfovibrionia</taxon>
        <taxon>Desulfovibrionales</taxon>
        <taxon>Desulfoplanaceae</taxon>
        <taxon>Desulfoplanes</taxon>
    </lineage>
</organism>
<gene>
    <name evidence="5" type="ORF">DPF_1115</name>
</gene>
<evidence type="ECO:0000256" key="1">
    <source>
        <dbReference type="ARBA" id="ARBA00022553"/>
    </source>
</evidence>
<accession>A0A194AE98</accession>
<evidence type="ECO:0000256" key="3">
    <source>
        <dbReference type="PROSITE-ProRule" id="PRU00169"/>
    </source>
</evidence>
<dbReference type="OrthoDB" id="9800029at2"/>
<keyword evidence="1 3" id="KW-0597">Phosphoprotein</keyword>
<dbReference type="GO" id="GO:0000160">
    <property type="term" value="P:phosphorelay signal transduction system"/>
    <property type="evidence" value="ECO:0007669"/>
    <property type="project" value="UniProtKB-KW"/>
</dbReference>
<dbReference type="Proteomes" id="UP000095200">
    <property type="component" value="Unassembled WGS sequence"/>
</dbReference>
<dbReference type="SMART" id="SM00448">
    <property type="entry name" value="REC"/>
    <property type="match status" value="1"/>
</dbReference>
<feature type="domain" description="Response regulatory" evidence="4">
    <location>
        <begin position="281"/>
        <end position="395"/>
    </location>
</feature>
<dbReference type="CDD" id="cd17536">
    <property type="entry name" value="REC_YesN-like"/>
    <property type="match status" value="1"/>
</dbReference>
<dbReference type="InterPro" id="IPR027417">
    <property type="entry name" value="P-loop_NTPase"/>
</dbReference>
<comment type="caution">
    <text evidence="5">The sequence shown here is derived from an EMBL/GenBank/DDBJ whole genome shotgun (WGS) entry which is preliminary data.</text>
</comment>